<accession>A0A7T8HJ45</accession>
<sequence>MYLGHFFQGTVQFSAADSAPPIQHRRLSAADQHRQFSTSQFSAGQFSAGQFRAGQFSAGQFSASLNDFDFKKFRPFFKENYVFCSSTIGQTWHKIFVLQKYSTTTGYWGFKPTYIGKNT</sequence>
<organism evidence="1 2">
    <name type="scientific">Caligus rogercresseyi</name>
    <name type="common">Sea louse</name>
    <dbReference type="NCBI Taxonomy" id="217165"/>
    <lineage>
        <taxon>Eukaryota</taxon>
        <taxon>Metazoa</taxon>
        <taxon>Ecdysozoa</taxon>
        <taxon>Arthropoda</taxon>
        <taxon>Crustacea</taxon>
        <taxon>Multicrustacea</taxon>
        <taxon>Hexanauplia</taxon>
        <taxon>Copepoda</taxon>
        <taxon>Siphonostomatoida</taxon>
        <taxon>Caligidae</taxon>
        <taxon>Caligus</taxon>
    </lineage>
</organism>
<feature type="non-terminal residue" evidence="1">
    <location>
        <position position="119"/>
    </location>
</feature>
<dbReference type="AlphaFoldDB" id="A0A7T8HJ45"/>
<keyword evidence="2" id="KW-1185">Reference proteome</keyword>
<gene>
    <name evidence="1" type="ORF">FKW44_012199</name>
</gene>
<evidence type="ECO:0000313" key="1">
    <source>
        <dbReference type="EMBL" id="QQP51003.1"/>
    </source>
</evidence>
<proteinExistence type="predicted"/>
<name>A0A7T8HJ45_CALRO</name>
<protein>
    <submittedName>
        <fullName evidence="1">Uncharacterized protein</fullName>
    </submittedName>
</protein>
<evidence type="ECO:0000313" key="2">
    <source>
        <dbReference type="Proteomes" id="UP000595437"/>
    </source>
</evidence>
<dbReference type="Proteomes" id="UP000595437">
    <property type="component" value="Chromosome 8"/>
</dbReference>
<reference evidence="2" key="1">
    <citation type="submission" date="2021-01" db="EMBL/GenBank/DDBJ databases">
        <title>Caligus Genome Assembly.</title>
        <authorList>
            <person name="Gallardo-Escarate C."/>
        </authorList>
    </citation>
    <scope>NUCLEOTIDE SEQUENCE [LARGE SCALE GENOMIC DNA]</scope>
</reference>
<dbReference type="EMBL" id="CP045897">
    <property type="protein sequence ID" value="QQP51003.1"/>
    <property type="molecule type" value="Genomic_DNA"/>
</dbReference>